<evidence type="ECO:0000313" key="9">
    <source>
        <dbReference type="Proteomes" id="UP001234989"/>
    </source>
</evidence>
<evidence type="ECO:0000256" key="2">
    <source>
        <dbReference type="ARBA" id="ARBA00010271"/>
    </source>
</evidence>
<proteinExistence type="inferred from homology"/>
<keyword evidence="4" id="KW-0735">Signal-anchor</keyword>
<organism evidence="8 9">
    <name type="scientific">Solanum verrucosum</name>
    <dbReference type="NCBI Taxonomy" id="315347"/>
    <lineage>
        <taxon>Eukaryota</taxon>
        <taxon>Viridiplantae</taxon>
        <taxon>Streptophyta</taxon>
        <taxon>Embryophyta</taxon>
        <taxon>Tracheophyta</taxon>
        <taxon>Spermatophyta</taxon>
        <taxon>Magnoliopsida</taxon>
        <taxon>eudicotyledons</taxon>
        <taxon>Gunneridae</taxon>
        <taxon>Pentapetalae</taxon>
        <taxon>asterids</taxon>
        <taxon>lamiids</taxon>
        <taxon>Solanales</taxon>
        <taxon>Solanaceae</taxon>
        <taxon>Solanoideae</taxon>
        <taxon>Solaneae</taxon>
        <taxon>Solanum</taxon>
    </lineage>
</organism>
<evidence type="ECO:0000256" key="5">
    <source>
        <dbReference type="ARBA" id="ARBA00023034"/>
    </source>
</evidence>
<dbReference type="GO" id="GO:0016757">
    <property type="term" value="F:glycosyltransferase activity"/>
    <property type="evidence" value="ECO:0007669"/>
    <property type="project" value="UniProtKB-KW"/>
</dbReference>
<keyword evidence="5" id="KW-0333">Golgi apparatus</keyword>
<comment type="similarity">
    <text evidence="2">Belongs to the glycosyltransferase 47 family.</text>
</comment>
<name>A0AAF0V4Z3_SOLVR</name>
<dbReference type="Pfam" id="PF03016">
    <property type="entry name" value="Exostosin_GT47"/>
    <property type="match status" value="1"/>
</dbReference>
<dbReference type="InterPro" id="IPR040911">
    <property type="entry name" value="Exostosin_GT47"/>
</dbReference>
<dbReference type="InterPro" id="IPR004263">
    <property type="entry name" value="Exostosin"/>
</dbReference>
<comment type="subcellular location">
    <subcellularLocation>
        <location evidence="1">Golgi apparatus membrane</location>
        <topology evidence="1">Single-pass type II membrane protein</topology>
    </subcellularLocation>
</comment>
<dbReference type="PANTHER" id="PTHR11062:SF95">
    <property type="entry name" value="EXOSTOSIN GT47 DOMAIN-CONTAINING PROTEIN"/>
    <property type="match status" value="1"/>
</dbReference>
<keyword evidence="6" id="KW-1133">Transmembrane helix</keyword>
<dbReference type="AlphaFoldDB" id="A0AAF0V4Z3"/>
<keyword evidence="3" id="KW-0808">Transferase</keyword>
<protein>
    <recommendedName>
        <fullName evidence="7">Exostosin GT47 domain-containing protein</fullName>
    </recommendedName>
</protein>
<accession>A0AAF0V4Z3</accession>
<keyword evidence="6" id="KW-0812">Transmembrane</keyword>
<sequence length="500" mass="57175">MSPLNRKGSILIKPSLVALIASTLIVFYIFSTSRLILLHPQQTWIHNLDSSPKLRDFVVDHHNKPKQDEDTHLLLANTSTTLPLPEPFPITNAHDHHHLPKPNLQLGSSREKKVEMKKEIFHDKDVFNEEYKEMNRSLKIYVYPHKKNEPFANILLAIDDEPSGNYASESYFKKSLFKSHFITKDPKEADLFYLPFSITNMRNDKRVGVGGIQDFVKEYIVEISEKYPYWNRSGGADHFYVACHSIGRSAMEKAIHVKLNAIQVVCSSSYFLSGYLPHKDASIPQIWPRKGPSPTNAPSRRKKLAFFAGAMNSRVRENLVETWSNDSEIIVHRGRMKTPYSEALLDSKYCIHAKGFEINTARIGDAIYYGCVPVILSDHYDLPYADILNWESFAVIVSTLDIPKLKQILQAIEYHHYVKLQNNVMQVLSLIFGFGSPSVEGPRDVSRSKISGEPRSCYGYLDIKFQDMIELDVSVLMLDFMMSHTYFATILMSNYGNFLA</sequence>
<evidence type="ECO:0000256" key="6">
    <source>
        <dbReference type="SAM" id="Phobius"/>
    </source>
</evidence>
<dbReference type="PANTHER" id="PTHR11062">
    <property type="entry name" value="EXOSTOSIN HEPARAN SULFATE GLYCOSYLTRANSFERASE -RELATED"/>
    <property type="match status" value="1"/>
</dbReference>
<evidence type="ECO:0000256" key="1">
    <source>
        <dbReference type="ARBA" id="ARBA00004323"/>
    </source>
</evidence>
<dbReference type="EMBL" id="CP133623">
    <property type="protein sequence ID" value="WMV59003.1"/>
    <property type="molecule type" value="Genomic_DNA"/>
</dbReference>
<dbReference type="Proteomes" id="UP001234989">
    <property type="component" value="Chromosome 12"/>
</dbReference>
<evidence type="ECO:0000259" key="7">
    <source>
        <dbReference type="Pfam" id="PF03016"/>
    </source>
</evidence>
<evidence type="ECO:0000256" key="4">
    <source>
        <dbReference type="ARBA" id="ARBA00022968"/>
    </source>
</evidence>
<keyword evidence="9" id="KW-1185">Reference proteome</keyword>
<dbReference type="GO" id="GO:0000139">
    <property type="term" value="C:Golgi membrane"/>
    <property type="evidence" value="ECO:0007669"/>
    <property type="project" value="UniProtKB-SubCell"/>
</dbReference>
<feature type="transmembrane region" description="Helical" evidence="6">
    <location>
        <begin position="12"/>
        <end position="30"/>
    </location>
</feature>
<evidence type="ECO:0000313" key="8">
    <source>
        <dbReference type="EMBL" id="WMV59003.1"/>
    </source>
</evidence>
<reference evidence="8" key="1">
    <citation type="submission" date="2023-08" db="EMBL/GenBank/DDBJ databases">
        <title>A de novo genome assembly of Solanum verrucosum Schlechtendal, a Mexican diploid species geographically isolated from the other diploid A-genome species in potato relatives.</title>
        <authorList>
            <person name="Hosaka K."/>
        </authorList>
    </citation>
    <scope>NUCLEOTIDE SEQUENCE</scope>
    <source>
        <tissue evidence="8">Young leaves</tissue>
    </source>
</reference>
<gene>
    <name evidence="8" type="ORF">MTR67_052388</name>
</gene>
<keyword evidence="6" id="KW-0472">Membrane</keyword>
<feature type="domain" description="Exostosin GT47" evidence="7">
    <location>
        <begin position="135"/>
        <end position="412"/>
    </location>
</feature>
<evidence type="ECO:0000256" key="3">
    <source>
        <dbReference type="ARBA" id="ARBA00022676"/>
    </source>
</evidence>
<keyword evidence="3" id="KW-0328">Glycosyltransferase</keyword>